<keyword evidence="3" id="KW-1185">Reference proteome</keyword>
<dbReference type="RefSeq" id="WP_174494885.1">
    <property type="nucleotide sequence ID" value="NZ_CADDWK010000002.1"/>
</dbReference>
<accession>A0A841PUI0</accession>
<gene>
    <name evidence="2" type="ORF">HNQ94_000905</name>
</gene>
<evidence type="ECO:0008006" key="4">
    <source>
        <dbReference type="Google" id="ProtNLM"/>
    </source>
</evidence>
<evidence type="ECO:0000256" key="1">
    <source>
        <dbReference type="SAM" id="Phobius"/>
    </source>
</evidence>
<keyword evidence="1" id="KW-0472">Membrane</keyword>
<dbReference type="InterPro" id="IPR020205">
    <property type="entry name" value="Uncharacterised_YwnF_TM"/>
</dbReference>
<evidence type="ECO:0000313" key="3">
    <source>
        <dbReference type="Proteomes" id="UP000581688"/>
    </source>
</evidence>
<proteinExistence type="predicted"/>
<feature type="transmembrane region" description="Helical" evidence="1">
    <location>
        <begin position="34"/>
        <end position="51"/>
    </location>
</feature>
<organism evidence="2 3">
    <name type="scientific">Salirhabdus euzebyi</name>
    <dbReference type="NCBI Taxonomy" id="394506"/>
    <lineage>
        <taxon>Bacteria</taxon>
        <taxon>Bacillati</taxon>
        <taxon>Bacillota</taxon>
        <taxon>Bacilli</taxon>
        <taxon>Bacillales</taxon>
        <taxon>Bacillaceae</taxon>
        <taxon>Salirhabdus</taxon>
    </lineage>
</organism>
<keyword evidence="1" id="KW-0812">Transmembrane</keyword>
<dbReference type="Pfam" id="PF17370">
    <property type="entry name" value="DUF5392"/>
    <property type="match status" value="1"/>
</dbReference>
<reference evidence="2 3" key="1">
    <citation type="submission" date="2020-08" db="EMBL/GenBank/DDBJ databases">
        <title>Genomic Encyclopedia of Type Strains, Phase IV (KMG-IV): sequencing the most valuable type-strain genomes for metagenomic binning, comparative biology and taxonomic classification.</title>
        <authorList>
            <person name="Goeker M."/>
        </authorList>
    </citation>
    <scope>NUCLEOTIDE SEQUENCE [LARGE SCALE GENOMIC DNA]</scope>
    <source>
        <strain evidence="2 3">DSM 19612</strain>
    </source>
</reference>
<name>A0A841PUI0_9BACI</name>
<dbReference type="EMBL" id="JACHGH010000002">
    <property type="protein sequence ID" value="MBB6452460.1"/>
    <property type="molecule type" value="Genomic_DNA"/>
</dbReference>
<keyword evidence="1" id="KW-1133">Transmembrane helix</keyword>
<comment type="caution">
    <text evidence="2">The sequence shown here is derived from an EMBL/GenBank/DDBJ whole genome shotgun (WGS) entry which is preliminary data.</text>
</comment>
<evidence type="ECO:0000313" key="2">
    <source>
        <dbReference type="EMBL" id="MBB6452460.1"/>
    </source>
</evidence>
<sequence>MSKFLFKNMPASVRREIEIVSDLFRPYIKKNSKYIFFAMPLLTVSMAYLVISLVTGSWYLDNLPSLAIYALLASLGFAFYKESKHVRSEMEEVGMNHMIERITKSQYMDDNKKKEYIRSIKEQPKISFEAFLNFLNEEDQYKRSMFGN</sequence>
<dbReference type="AlphaFoldDB" id="A0A841PUI0"/>
<feature type="transmembrane region" description="Helical" evidence="1">
    <location>
        <begin position="63"/>
        <end position="80"/>
    </location>
</feature>
<dbReference type="Proteomes" id="UP000581688">
    <property type="component" value="Unassembled WGS sequence"/>
</dbReference>
<protein>
    <recommendedName>
        <fullName evidence="4">YwnF</fullName>
    </recommendedName>
</protein>